<dbReference type="Pfam" id="PF00441">
    <property type="entry name" value="Acyl-CoA_dh_1"/>
    <property type="match status" value="1"/>
</dbReference>
<dbReference type="SUPFAM" id="SSF56645">
    <property type="entry name" value="Acyl-CoA dehydrogenase NM domain-like"/>
    <property type="match status" value="1"/>
</dbReference>
<dbReference type="EMBL" id="BJXX01000193">
    <property type="protein sequence ID" value="GEN36513.1"/>
    <property type="molecule type" value="Genomic_DNA"/>
</dbReference>
<dbReference type="GO" id="GO:0003995">
    <property type="term" value="F:acyl-CoA dehydrogenase activity"/>
    <property type="evidence" value="ECO:0007669"/>
    <property type="project" value="InterPro"/>
</dbReference>
<keyword evidence="4 6" id="KW-0274">FAD</keyword>
<evidence type="ECO:0000256" key="5">
    <source>
        <dbReference type="ARBA" id="ARBA00023002"/>
    </source>
</evidence>
<evidence type="ECO:0000256" key="2">
    <source>
        <dbReference type="ARBA" id="ARBA00009347"/>
    </source>
</evidence>
<evidence type="ECO:0000256" key="1">
    <source>
        <dbReference type="ARBA" id="ARBA00001974"/>
    </source>
</evidence>
<dbReference type="PROSITE" id="PS00072">
    <property type="entry name" value="ACYL_COA_DH_1"/>
    <property type="match status" value="1"/>
</dbReference>
<dbReference type="Gene3D" id="2.40.110.10">
    <property type="entry name" value="Butyryl-CoA Dehydrogenase, subunit A, domain 2"/>
    <property type="match status" value="1"/>
</dbReference>
<dbReference type="InterPro" id="IPR006089">
    <property type="entry name" value="Acyl-CoA_DH_CS"/>
</dbReference>
<dbReference type="InterPro" id="IPR013786">
    <property type="entry name" value="AcylCoA_DH/ox_N"/>
</dbReference>
<proteinExistence type="inferred from homology"/>
<dbReference type="InterPro" id="IPR046373">
    <property type="entry name" value="Acyl-CoA_Oxase/DH_mid-dom_sf"/>
</dbReference>
<dbReference type="FunFam" id="1.10.540.10:FF:000009">
    <property type="entry name" value="Probable acyl-CoA dehydrogenase"/>
    <property type="match status" value="1"/>
</dbReference>
<dbReference type="OrthoDB" id="9802447at2"/>
<keyword evidence="11" id="KW-1185">Reference proteome</keyword>
<comment type="similarity">
    <text evidence="2 6">Belongs to the acyl-CoA dehydrogenase family.</text>
</comment>
<dbReference type="Pfam" id="PF02770">
    <property type="entry name" value="Acyl-CoA_dh_M"/>
    <property type="match status" value="1"/>
</dbReference>
<comment type="caution">
    <text evidence="10">The sequence shown here is derived from an EMBL/GenBank/DDBJ whole genome shotgun (WGS) entry which is preliminary data.</text>
</comment>
<evidence type="ECO:0000259" key="9">
    <source>
        <dbReference type="Pfam" id="PF02771"/>
    </source>
</evidence>
<dbReference type="InterPro" id="IPR009100">
    <property type="entry name" value="AcylCoA_DH/oxidase_NM_dom_sf"/>
</dbReference>
<feature type="domain" description="Acyl-CoA dehydrogenase/oxidase C-terminal" evidence="7">
    <location>
        <begin position="231"/>
        <end position="379"/>
    </location>
</feature>
<dbReference type="RefSeq" id="WP_146812153.1">
    <property type="nucleotide sequence ID" value="NZ_BJXX01000193.1"/>
</dbReference>
<organism evidence="10 11">
    <name type="scientific">Aneurinibacillus danicus</name>
    <dbReference type="NCBI Taxonomy" id="267746"/>
    <lineage>
        <taxon>Bacteria</taxon>
        <taxon>Bacillati</taxon>
        <taxon>Bacillota</taxon>
        <taxon>Bacilli</taxon>
        <taxon>Bacillales</taxon>
        <taxon>Paenibacillaceae</taxon>
        <taxon>Aneurinibacillus group</taxon>
        <taxon>Aneurinibacillus</taxon>
    </lineage>
</organism>
<reference evidence="10 11" key="1">
    <citation type="submission" date="2019-07" db="EMBL/GenBank/DDBJ databases">
        <title>Whole genome shotgun sequence of Aneurinibacillus danicus NBRC 102444.</title>
        <authorList>
            <person name="Hosoyama A."/>
            <person name="Uohara A."/>
            <person name="Ohji S."/>
            <person name="Ichikawa N."/>
        </authorList>
    </citation>
    <scope>NUCLEOTIDE SEQUENCE [LARGE SCALE GENOMIC DNA]</scope>
    <source>
        <strain evidence="10 11">NBRC 102444</strain>
    </source>
</reference>
<evidence type="ECO:0000259" key="8">
    <source>
        <dbReference type="Pfam" id="PF02770"/>
    </source>
</evidence>
<dbReference type="PROSITE" id="PS00073">
    <property type="entry name" value="ACYL_COA_DH_2"/>
    <property type="match status" value="1"/>
</dbReference>
<feature type="domain" description="Acyl-CoA oxidase/dehydrogenase middle" evidence="8">
    <location>
        <begin position="122"/>
        <end position="218"/>
    </location>
</feature>
<keyword evidence="5 6" id="KW-0560">Oxidoreductase</keyword>
<dbReference type="InterPro" id="IPR006091">
    <property type="entry name" value="Acyl-CoA_Oxase/DH_mid-dom"/>
</dbReference>
<dbReference type="PANTHER" id="PTHR43884:SF12">
    <property type="entry name" value="ISOVALERYL-COA DEHYDROGENASE, MITOCHONDRIAL-RELATED"/>
    <property type="match status" value="1"/>
</dbReference>
<evidence type="ECO:0000313" key="11">
    <source>
        <dbReference type="Proteomes" id="UP000321157"/>
    </source>
</evidence>
<gene>
    <name evidence="10" type="ORF">ADA01nite_39730</name>
</gene>
<protein>
    <submittedName>
        <fullName evidence="10">Acyl-CoA dehydrogenase</fullName>
    </submittedName>
</protein>
<dbReference type="PANTHER" id="PTHR43884">
    <property type="entry name" value="ACYL-COA DEHYDROGENASE"/>
    <property type="match status" value="1"/>
</dbReference>
<accession>A0A511VG20</accession>
<evidence type="ECO:0000256" key="6">
    <source>
        <dbReference type="RuleBase" id="RU362125"/>
    </source>
</evidence>
<dbReference type="Gene3D" id="1.20.140.10">
    <property type="entry name" value="Butyryl-CoA Dehydrogenase, subunit A, domain 3"/>
    <property type="match status" value="1"/>
</dbReference>
<name>A0A511VG20_9BACL</name>
<dbReference type="Pfam" id="PF02771">
    <property type="entry name" value="Acyl-CoA_dh_N"/>
    <property type="match status" value="1"/>
</dbReference>
<evidence type="ECO:0000256" key="4">
    <source>
        <dbReference type="ARBA" id="ARBA00022827"/>
    </source>
</evidence>
<dbReference type="InterPro" id="IPR036250">
    <property type="entry name" value="AcylCo_DH-like_C"/>
</dbReference>
<feature type="domain" description="Acyl-CoA dehydrogenase/oxidase N-terminal" evidence="9">
    <location>
        <begin position="8"/>
        <end position="118"/>
    </location>
</feature>
<evidence type="ECO:0000313" key="10">
    <source>
        <dbReference type="EMBL" id="GEN36513.1"/>
    </source>
</evidence>
<keyword evidence="3 6" id="KW-0285">Flavoprotein</keyword>
<dbReference type="Proteomes" id="UP000321157">
    <property type="component" value="Unassembled WGS sequence"/>
</dbReference>
<dbReference type="AlphaFoldDB" id="A0A511VG20"/>
<comment type="cofactor">
    <cofactor evidence="1 6">
        <name>FAD</name>
        <dbReference type="ChEBI" id="CHEBI:57692"/>
    </cofactor>
</comment>
<evidence type="ECO:0000256" key="3">
    <source>
        <dbReference type="ARBA" id="ARBA00022630"/>
    </source>
</evidence>
<dbReference type="FunFam" id="1.20.140.10:FF:000001">
    <property type="entry name" value="Acyl-CoA dehydrogenase"/>
    <property type="match status" value="1"/>
</dbReference>
<dbReference type="FunFam" id="2.40.110.10:FF:000002">
    <property type="entry name" value="Acyl-CoA dehydrogenase fadE12"/>
    <property type="match status" value="1"/>
</dbReference>
<sequence>MTQLHLQEEHKIFRDTLRKFLTKEAIPYFEQWEKERMVPREFWRKMGENGFLCSWADEKYGGSHADFLYSAILAQELERIGTGLSGIALHDAIVVPYLGMYGSEEQKQRWLPGCVRGELITAVAMTEPGAGSDLSAIKTTAVKDGDSYILNGAKTFISNGIISDLIIVACKTNPSANPAHKGMSLIVVERDTPGFSRGKKLDKIGMHAQDTAELFFEDARIPASNLLGEEGKGFYYLMNKLQQERLIVAIQAIIAAEEMVKTTIDYVKNRKAFGKPISQLQNTQFKIAEMATEVEIGRTFVDSLIASHIEGKNIVTQVSMGKWWTTEMAKRVAIECLQLHGGYGYMEEYPIARRYRDIGVSSIYAGTNEIMKSIIAKSIIL</sequence>
<dbReference type="GO" id="GO:0050660">
    <property type="term" value="F:flavin adenine dinucleotide binding"/>
    <property type="evidence" value="ECO:0007669"/>
    <property type="project" value="InterPro"/>
</dbReference>
<dbReference type="Gene3D" id="1.10.540.10">
    <property type="entry name" value="Acyl-CoA dehydrogenase/oxidase, N-terminal domain"/>
    <property type="match status" value="1"/>
</dbReference>
<dbReference type="InterPro" id="IPR009075">
    <property type="entry name" value="AcylCo_DH/oxidase_C"/>
</dbReference>
<evidence type="ECO:0000259" key="7">
    <source>
        <dbReference type="Pfam" id="PF00441"/>
    </source>
</evidence>
<dbReference type="InterPro" id="IPR037069">
    <property type="entry name" value="AcylCoA_DH/ox_N_sf"/>
</dbReference>
<dbReference type="SUPFAM" id="SSF47203">
    <property type="entry name" value="Acyl-CoA dehydrogenase C-terminal domain-like"/>
    <property type="match status" value="1"/>
</dbReference>